<proteinExistence type="predicted"/>
<organism evidence="1 2">
    <name type="scientific">Maribacter algicola</name>
    <dbReference type="NCBI Taxonomy" id="2498892"/>
    <lineage>
        <taxon>Bacteria</taxon>
        <taxon>Pseudomonadati</taxon>
        <taxon>Bacteroidota</taxon>
        <taxon>Flavobacteriia</taxon>
        <taxon>Flavobacteriales</taxon>
        <taxon>Flavobacteriaceae</taxon>
        <taxon>Maribacter</taxon>
    </lineage>
</organism>
<evidence type="ECO:0000313" key="1">
    <source>
        <dbReference type="EMBL" id="RRQ47475.1"/>
    </source>
</evidence>
<sequence length="236" mass="27359">MSQVTTLTFFRYLNLKGKIWAFGTMQFANSPLSKVSGLQMYKLMGSGKEGFNPLPDWSVYALLQIWENEAFADAFFDSSPLIKRYLKKSDERWTVYMKNSMAKGEWSGKNPFLKSDSLEAANPFIAVITRATIKPGMLFRFWKYVPTSQKPLGKNTGLLFTKGIGEVPVLQMATFSIWRDKESLMNFAYSSKEHQKAIQKTRQLNWYKEELFSRFQPYRSIGTWMGENLLPHLTYE</sequence>
<dbReference type="OrthoDB" id="1122317at2"/>
<dbReference type="InterPro" id="IPR049574">
    <property type="entry name" value="CrtA-like"/>
</dbReference>
<reference evidence="2" key="2">
    <citation type="submission" date="2018-12" db="EMBL/GenBank/DDBJ databases">
        <title>Maribacter lutimaris sp. nov., isolated from marine sediment.</title>
        <authorList>
            <person name="Kim K.K."/>
        </authorList>
    </citation>
    <scope>NUCLEOTIDE SEQUENCE [LARGE SCALE GENOMIC DNA]</scope>
    <source>
        <strain evidence="2">PoM-212</strain>
    </source>
</reference>
<comment type="caution">
    <text evidence="1">The sequence shown here is derived from an EMBL/GenBank/DDBJ whole genome shotgun (WGS) entry which is preliminary data.</text>
</comment>
<dbReference type="Proteomes" id="UP000286990">
    <property type="component" value="Unassembled WGS sequence"/>
</dbReference>
<protein>
    <submittedName>
        <fullName evidence="1">DUF3291 domain-containing protein</fullName>
    </submittedName>
</protein>
<dbReference type="CDD" id="cd21650">
    <property type="entry name" value="CrtA-like"/>
    <property type="match status" value="1"/>
</dbReference>
<dbReference type="EMBL" id="QUSX01000005">
    <property type="protein sequence ID" value="RRQ47475.1"/>
    <property type="molecule type" value="Genomic_DNA"/>
</dbReference>
<keyword evidence="2" id="KW-1185">Reference proteome</keyword>
<accession>A0A3R8PWB1</accession>
<reference evidence="2" key="1">
    <citation type="submission" date="2018-08" db="EMBL/GenBank/DDBJ databases">
        <authorList>
            <person name="Khan S.A."/>
            <person name="J S.E."/>
        </authorList>
    </citation>
    <scope>NUCLEOTIDE SEQUENCE [LARGE SCALE GENOMIC DNA]</scope>
    <source>
        <strain evidence="2">PoM-212</strain>
    </source>
</reference>
<gene>
    <name evidence="1" type="ORF">DZC72_17190</name>
</gene>
<dbReference type="AlphaFoldDB" id="A0A3R8PWB1"/>
<name>A0A3R8PWB1_9FLAO</name>
<evidence type="ECO:0000313" key="2">
    <source>
        <dbReference type="Proteomes" id="UP000286990"/>
    </source>
</evidence>
<dbReference type="RefSeq" id="WP_125224130.1">
    <property type="nucleotide sequence ID" value="NZ_QUSX01000005.1"/>
</dbReference>